<keyword evidence="6" id="KW-1185">Reference proteome</keyword>
<dbReference type="InterPro" id="IPR037923">
    <property type="entry name" value="HTH-like"/>
</dbReference>
<dbReference type="SUPFAM" id="SSF46689">
    <property type="entry name" value="Homeodomain-like"/>
    <property type="match status" value="1"/>
</dbReference>
<dbReference type="PANTHER" id="PTHR43280:SF2">
    <property type="entry name" value="HTH-TYPE TRANSCRIPTIONAL REGULATOR EXSA"/>
    <property type="match status" value="1"/>
</dbReference>
<keyword evidence="2" id="KW-0238">DNA-binding</keyword>
<dbReference type="Pfam" id="PF12833">
    <property type="entry name" value="HTH_18"/>
    <property type="match status" value="1"/>
</dbReference>
<dbReference type="Gene3D" id="2.60.120.10">
    <property type="entry name" value="Jelly Rolls"/>
    <property type="match status" value="1"/>
</dbReference>
<reference evidence="5 6" key="1">
    <citation type="submission" date="2018-05" db="EMBL/GenBank/DDBJ databases">
        <authorList>
            <person name="Goeker M."/>
            <person name="Huntemann M."/>
            <person name="Clum A."/>
            <person name="Pillay M."/>
            <person name="Palaniappan K."/>
            <person name="Varghese N."/>
            <person name="Mikhailova N."/>
            <person name="Stamatis D."/>
            <person name="Reddy T."/>
            <person name="Daum C."/>
            <person name="Shapiro N."/>
            <person name="Ivanova N."/>
            <person name="Kyrpides N."/>
            <person name="Woyke T."/>
        </authorList>
    </citation>
    <scope>NUCLEOTIDE SEQUENCE [LARGE SCALE GENOMIC DNA]</scope>
    <source>
        <strain evidence="5 6">DSM 26524</strain>
    </source>
</reference>
<keyword evidence="3" id="KW-0804">Transcription</keyword>
<dbReference type="EMBL" id="QGGY01000004">
    <property type="protein sequence ID" value="PWJ76830.1"/>
    <property type="molecule type" value="Genomic_DNA"/>
</dbReference>
<keyword evidence="1" id="KW-0805">Transcription regulation</keyword>
<evidence type="ECO:0000256" key="1">
    <source>
        <dbReference type="ARBA" id="ARBA00023015"/>
    </source>
</evidence>
<evidence type="ECO:0000256" key="3">
    <source>
        <dbReference type="ARBA" id="ARBA00023163"/>
    </source>
</evidence>
<dbReference type="SUPFAM" id="SSF51215">
    <property type="entry name" value="Regulatory protein AraC"/>
    <property type="match status" value="1"/>
</dbReference>
<protein>
    <submittedName>
        <fullName evidence="5">AraC-like DNA-binding protein</fullName>
    </submittedName>
</protein>
<dbReference type="AlphaFoldDB" id="A0AB73T633"/>
<evidence type="ECO:0000259" key="4">
    <source>
        <dbReference type="PROSITE" id="PS01124"/>
    </source>
</evidence>
<feature type="domain" description="HTH araC/xylS-type" evidence="4">
    <location>
        <begin position="233"/>
        <end position="330"/>
    </location>
</feature>
<dbReference type="Gene3D" id="1.10.10.60">
    <property type="entry name" value="Homeodomain-like"/>
    <property type="match status" value="1"/>
</dbReference>
<evidence type="ECO:0000313" key="6">
    <source>
        <dbReference type="Proteomes" id="UP000245412"/>
    </source>
</evidence>
<dbReference type="RefSeq" id="WP_109625963.1">
    <property type="nucleotide sequence ID" value="NZ_JANKBI010000023.1"/>
</dbReference>
<dbReference type="PROSITE" id="PS01124">
    <property type="entry name" value="HTH_ARAC_FAMILY_2"/>
    <property type="match status" value="1"/>
</dbReference>
<dbReference type="InterPro" id="IPR018060">
    <property type="entry name" value="HTH_AraC"/>
</dbReference>
<dbReference type="Proteomes" id="UP000245412">
    <property type="component" value="Unassembled WGS sequence"/>
</dbReference>
<comment type="caution">
    <text evidence="5">The sequence shown here is derived from an EMBL/GenBank/DDBJ whole genome shotgun (WGS) entry which is preliminary data.</text>
</comment>
<evidence type="ECO:0000256" key="2">
    <source>
        <dbReference type="ARBA" id="ARBA00023125"/>
    </source>
</evidence>
<evidence type="ECO:0000313" key="5">
    <source>
        <dbReference type="EMBL" id="PWJ76830.1"/>
    </source>
</evidence>
<name>A0AB73T633_9FIRM</name>
<dbReference type="SMART" id="SM00342">
    <property type="entry name" value="HTH_ARAC"/>
    <property type="match status" value="1"/>
</dbReference>
<organism evidence="5 6">
    <name type="scientific">Murimonas intestini</name>
    <dbReference type="NCBI Taxonomy" id="1337051"/>
    <lineage>
        <taxon>Bacteria</taxon>
        <taxon>Bacillati</taxon>
        <taxon>Bacillota</taxon>
        <taxon>Clostridia</taxon>
        <taxon>Lachnospirales</taxon>
        <taxon>Lachnospiraceae</taxon>
        <taxon>Murimonas</taxon>
    </lineage>
</organism>
<dbReference type="InterPro" id="IPR014710">
    <property type="entry name" value="RmlC-like_jellyroll"/>
</dbReference>
<dbReference type="GO" id="GO:0003700">
    <property type="term" value="F:DNA-binding transcription factor activity"/>
    <property type="evidence" value="ECO:0007669"/>
    <property type="project" value="InterPro"/>
</dbReference>
<dbReference type="GO" id="GO:0043565">
    <property type="term" value="F:sequence-specific DNA binding"/>
    <property type="evidence" value="ECO:0007669"/>
    <property type="project" value="InterPro"/>
</dbReference>
<proteinExistence type="predicted"/>
<accession>A0AB73T633</accession>
<dbReference type="InterPro" id="IPR009057">
    <property type="entry name" value="Homeodomain-like_sf"/>
</dbReference>
<dbReference type="PANTHER" id="PTHR43280">
    <property type="entry name" value="ARAC-FAMILY TRANSCRIPTIONAL REGULATOR"/>
    <property type="match status" value="1"/>
</dbReference>
<dbReference type="Pfam" id="PF02311">
    <property type="entry name" value="AraC_binding"/>
    <property type="match status" value="1"/>
</dbReference>
<gene>
    <name evidence="5" type="ORF">C7383_104278</name>
</gene>
<sequence>MDKKLEEIFAEQEKKDAYRITEGLEASINRELGDPAYLIETMKRDGLRGITEAYDFSIREAIVRVSAEFSIRKHTTCLVPYYHSHDFYEMIYVWQGTCRQRIAGEAQELIMSEGNLCILNPGTVHAILPCSETDLILKIIIPNPMMKQITDELEQEKSSQESITEYLKVKNKIYIFAKTSLVSYSIKSYMYDLLHEAYWGTALQNPAVKCLVELLLITLGRSIPEQSNENLLQKVSAYIQKNIRNANLEEAAKLLGYSSRQLRRKITELSGGTFTDILWKTRMERAAELLNESDIQVEEIARTVGYQSTAGFYKRFCAVFHMTPAAYRKIYARPHE</sequence>
<dbReference type="InterPro" id="IPR003313">
    <property type="entry name" value="AraC-bd"/>
</dbReference>